<dbReference type="AlphaFoldDB" id="A0A7V8SX00"/>
<accession>A0A7V8SX00</accession>
<evidence type="ECO:0000259" key="1">
    <source>
        <dbReference type="PROSITE" id="PS52015"/>
    </source>
</evidence>
<organism evidence="2 3">
    <name type="scientific">Candidatus Acidiferrum panamense</name>
    <dbReference type="NCBI Taxonomy" id="2741543"/>
    <lineage>
        <taxon>Bacteria</taxon>
        <taxon>Pseudomonadati</taxon>
        <taxon>Acidobacteriota</taxon>
        <taxon>Terriglobia</taxon>
        <taxon>Candidatus Acidiferrales</taxon>
        <taxon>Candidatus Acidiferrum</taxon>
    </lineage>
</organism>
<sequence>MFASRLAGPLTAGFFVKQPKASCVEGDLEALLVRMRQRRYPETIPVLASYWLRTVYASGYGRRHWKKLNRLLKRALGEHLPDALSRQAIVDIQTWIQQSALLTRRPSRRPPPRSERICATLSSDLLQPYINRLLNEWLPVEAARFPIGGGIPLARAMRTSWSKCDETPPPQPANPSRLRIGGTVQQAKLLKQAIPKYPQDAMPRGITGHVAFRA</sequence>
<feature type="domain" description="TonB C-terminal" evidence="1">
    <location>
        <begin position="182"/>
        <end position="214"/>
    </location>
</feature>
<dbReference type="Proteomes" id="UP000567293">
    <property type="component" value="Unassembled WGS sequence"/>
</dbReference>
<keyword evidence="3" id="KW-1185">Reference proteome</keyword>
<gene>
    <name evidence="2" type="ORF">HRJ53_12300</name>
</gene>
<dbReference type="EMBL" id="JACDQQ010001202">
    <property type="protein sequence ID" value="MBA0085770.1"/>
    <property type="molecule type" value="Genomic_DNA"/>
</dbReference>
<protein>
    <recommendedName>
        <fullName evidence="1">TonB C-terminal domain-containing protein</fullName>
    </recommendedName>
</protein>
<dbReference type="InterPro" id="IPR037682">
    <property type="entry name" value="TonB_C"/>
</dbReference>
<dbReference type="PROSITE" id="PS52015">
    <property type="entry name" value="TONB_CTD"/>
    <property type="match status" value="1"/>
</dbReference>
<dbReference type="GO" id="GO:0055085">
    <property type="term" value="P:transmembrane transport"/>
    <property type="evidence" value="ECO:0007669"/>
    <property type="project" value="InterPro"/>
</dbReference>
<reference evidence="2" key="1">
    <citation type="submission" date="2020-06" db="EMBL/GenBank/DDBJ databases">
        <title>Legume-microbial interactions unlock mineral nutrients during tropical forest succession.</title>
        <authorList>
            <person name="Epihov D.Z."/>
        </authorList>
    </citation>
    <scope>NUCLEOTIDE SEQUENCE [LARGE SCALE GENOMIC DNA]</scope>
    <source>
        <strain evidence="2">Pan2503</strain>
    </source>
</reference>
<name>A0A7V8SX00_9BACT</name>
<evidence type="ECO:0000313" key="3">
    <source>
        <dbReference type="Proteomes" id="UP000567293"/>
    </source>
</evidence>
<comment type="caution">
    <text evidence="2">The sequence shown here is derived from an EMBL/GenBank/DDBJ whole genome shotgun (WGS) entry which is preliminary data.</text>
</comment>
<proteinExistence type="predicted"/>
<evidence type="ECO:0000313" key="2">
    <source>
        <dbReference type="EMBL" id="MBA0085770.1"/>
    </source>
</evidence>
<feature type="non-terminal residue" evidence="2">
    <location>
        <position position="214"/>
    </location>
</feature>